<dbReference type="GO" id="GO:0016020">
    <property type="term" value="C:membrane"/>
    <property type="evidence" value="ECO:0007669"/>
    <property type="project" value="UniProtKB-SubCell"/>
</dbReference>
<feature type="transmembrane region" description="Helical" evidence="7">
    <location>
        <begin position="140"/>
        <end position="166"/>
    </location>
</feature>
<evidence type="ECO:0000256" key="5">
    <source>
        <dbReference type="ARBA" id="ARBA00022989"/>
    </source>
</evidence>
<dbReference type="PANTHER" id="PTHR10766:SF111">
    <property type="entry name" value="TRANSMEMBRANE 9 SUPERFAMILY MEMBER 2"/>
    <property type="match status" value="1"/>
</dbReference>
<proteinExistence type="inferred from homology"/>
<keyword evidence="4" id="KW-0732">Signal</keyword>
<dbReference type="Proteomes" id="UP000051952">
    <property type="component" value="Unassembled WGS sequence"/>
</dbReference>
<evidence type="ECO:0000313" key="8">
    <source>
        <dbReference type="EMBL" id="CUG93934.1"/>
    </source>
</evidence>
<comment type="caution">
    <text evidence="7">Lacks conserved residue(s) required for the propagation of feature annotation.</text>
</comment>
<comment type="subcellular location">
    <subcellularLocation>
        <location evidence="1">Membrane</location>
        <topology evidence="1">Multi-pass membrane protein</topology>
    </subcellularLocation>
</comment>
<gene>
    <name evidence="8" type="ORF">BSAL_45745</name>
</gene>
<evidence type="ECO:0000313" key="9">
    <source>
        <dbReference type="Proteomes" id="UP000051952"/>
    </source>
</evidence>
<evidence type="ECO:0000256" key="2">
    <source>
        <dbReference type="ARBA" id="ARBA00005227"/>
    </source>
</evidence>
<dbReference type="GO" id="GO:0072657">
    <property type="term" value="P:protein localization to membrane"/>
    <property type="evidence" value="ECO:0007669"/>
    <property type="project" value="TreeGrafter"/>
</dbReference>
<dbReference type="EMBL" id="CYKH01002209">
    <property type="protein sequence ID" value="CUG93934.1"/>
    <property type="molecule type" value="Genomic_DNA"/>
</dbReference>
<dbReference type="AlphaFoldDB" id="A0A0S4JV59"/>
<keyword evidence="6 7" id="KW-0472">Membrane</keyword>
<protein>
    <recommendedName>
        <fullName evidence="7">Transmembrane 9 superfamily member</fullName>
    </recommendedName>
</protein>
<dbReference type="InterPro" id="IPR004240">
    <property type="entry name" value="EMP70"/>
</dbReference>
<feature type="transmembrane region" description="Helical" evidence="7">
    <location>
        <begin position="205"/>
        <end position="228"/>
    </location>
</feature>
<keyword evidence="5 7" id="KW-1133">Transmembrane helix</keyword>
<dbReference type="Pfam" id="PF02990">
    <property type="entry name" value="EMP70"/>
    <property type="match status" value="1"/>
</dbReference>
<name>A0A0S4JV59_BODSA</name>
<dbReference type="GO" id="GO:0005737">
    <property type="term" value="C:cytoplasm"/>
    <property type="evidence" value="ECO:0007669"/>
    <property type="project" value="UniProtKB-ARBA"/>
</dbReference>
<feature type="transmembrane region" description="Helical" evidence="7">
    <location>
        <begin position="172"/>
        <end position="193"/>
    </location>
</feature>
<feature type="transmembrane region" description="Helical" evidence="7">
    <location>
        <begin position="240"/>
        <end position="258"/>
    </location>
</feature>
<evidence type="ECO:0000256" key="7">
    <source>
        <dbReference type="RuleBase" id="RU363079"/>
    </source>
</evidence>
<comment type="similarity">
    <text evidence="2 7">Belongs to the nonaspanin (TM9SF) (TC 9.A.2) family.</text>
</comment>
<feature type="transmembrane region" description="Helical" evidence="7">
    <location>
        <begin position="84"/>
        <end position="103"/>
    </location>
</feature>
<evidence type="ECO:0000256" key="3">
    <source>
        <dbReference type="ARBA" id="ARBA00022692"/>
    </source>
</evidence>
<accession>A0A0S4JV59</accession>
<evidence type="ECO:0000256" key="6">
    <source>
        <dbReference type="ARBA" id="ARBA00023136"/>
    </source>
</evidence>
<organism evidence="8 9">
    <name type="scientific">Bodo saltans</name>
    <name type="common">Flagellated protozoan</name>
    <dbReference type="NCBI Taxonomy" id="75058"/>
    <lineage>
        <taxon>Eukaryota</taxon>
        <taxon>Discoba</taxon>
        <taxon>Euglenozoa</taxon>
        <taxon>Kinetoplastea</taxon>
        <taxon>Metakinetoplastina</taxon>
        <taxon>Eubodonida</taxon>
        <taxon>Bodonidae</taxon>
        <taxon>Bodo</taxon>
    </lineage>
</organism>
<sequence length="293" mass="33170">MIQRGDHKTKCIPTRNSYLLFPFLYFIEKKQQRTDDLRLTEKWNMQSVKCHYLTSMVMLLSEVVLANAEPEPMVERADANDGHYTIRVVAILALIASILLVRAPVGDHLQMRRGNIPANAHQAESGWKYLHADVFRPPCYAALLAALVGSGAHLIAMICGTLVAFLKFLSPHFPFLSICNVFCASAVGGYTCSHLLKYFNVQKKWNVYVFPWLPCTIAFLFFVSVFPREGPLHSSTDHEAIAWLCIFMWIFIWFMIAVPSTFGGADLFFNEQPFVNPVSIGTVRAIPAQPYYL</sequence>
<keyword evidence="9" id="KW-1185">Reference proteome</keyword>
<evidence type="ECO:0000256" key="1">
    <source>
        <dbReference type="ARBA" id="ARBA00004141"/>
    </source>
</evidence>
<dbReference type="VEuPathDB" id="TriTrypDB:BSAL_45745"/>
<dbReference type="PANTHER" id="PTHR10766">
    <property type="entry name" value="TRANSMEMBRANE 9 SUPERFAMILY PROTEIN"/>
    <property type="match status" value="1"/>
</dbReference>
<evidence type="ECO:0000256" key="4">
    <source>
        <dbReference type="ARBA" id="ARBA00022729"/>
    </source>
</evidence>
<keyword evidence="3 7" id="KW-0812">Transmembrane</keyword>
<reference evidence="9" key="1">
    <citation type="submission" date="2015-09" db="EMBL/GenBank/DDBJ databases">
        <authorList>
            <consortium name="Pathogen Informatics"/>
        </authorList>
    </citation>
    <scope>NUCLEOTIDE SEQUENCE [LARGE SCALE GENOMIC DNA]</scope>
    <source>
        <strain evidence="9">Lake Konstanz</strain>
    </source>
</reference>
<feature type="non-terminal residue" evidence="8">
    <location>
        <position position="293"/>
    </location>
</feature>